<feature type="binding site" evidence="7">
    <location>
        <position position="86"/>
    </location>
    <ligand>
        <name>Zn(2+)</name>
        <dbReference type="ChEBI" id="CHEBI:29105"/>
    </ligand>
</feature>
<feature type="transmembrane region" description="Helical" evidence="9">
    <location>
        <begin position="65"/>
        <end position="87"/>
    </location>
</feature>
<feature type="transmembrane region" description="Helical" evidence="9">
    <location>
        <begin position="40"/>
        <end position="59"/>
    </location>
</feature>
<evidence type="ECO:0000256" key="7">
    <source>
        <dbReference type="PIRSR" id="PIRSR604254-1"/>
    </source>
</evidence>
<evidence type="ECO:0000256" key="2">
    <source>
        <dbReference type="ARBA" id="ARBA00008488"/>
    </source>
</evidence>
<dbReference type="PANTHER" id="PTHR20855">
    <property type="entry name" value="ADIPOR/PROGESTIN RECEPTOR-RELATED"/>
    <property type="match status" value="1"/>
</dbReference>
<evidence type="ECO:0000256" key="1">
    <source>
        <dbReference type="ARBA" id="ARBA00004651"/>
    </source>
</evidence>
<dbReference type="Proteomes" id="UP000184139">
    <property type="component" value="Unassembled WGS sequence"/>
</dbReference>
<feature type="region of interest" description="Disordered" evidence="8">
    <location>
        <begin position="1"/>
        <end position="22"/>
    </location>
</feature>
<proteinExistence type="inferred from homology"/>
<dbReference type="GO" id="GO:0140911">
    <property type="term" value="F:pore-forming activity"/>
    <property type="evidence" value="ECO:0007669"/>
    <property type="project" value="InterPro"/>
</dbReference>
<gene>
    <name evidence="10" type="ORF">SAMN02745124_02705</name>
</gene>
<dbReference type="InterPro" id="IPR005744">
    <property type="entry name" value="Hy-lIII"/>
</dbReference>
<feature type="transmembrane region" description="Helical" evidence="9">
    <location>
        <begin position="153"/>
        <end position="175"/>
    </location>
</feature>
<accession>A0A1M5X280</accession>
<keyword evidence="7" id="KW-0862">Zinc</keyword>
<feature type="compositionally biased region" description="Polar residues" evidence="8">
    <location>
        <begin position="9"/>
        <end position="22"/>
    </location>
</feature>
<dbReference type="InterPro" id="IPR004254">
    <property type="entry name" value="AdipoR/HlyIII-related"/>
</dbReference>
<dbReference type="NCBIfam" id="TIGR01065">
    <property type="entry name" value="hlyIII"/>
    <property type="match status" value="1"/>
</dbReference>
<dbReference type="Pfam" id="PF03006">
    <property type="entry name" value="HlyIII"/>
    <property type="match status" value="1"/>
</dbReference>
<organism evidence="10 11">
    <name type="scientific">Desulfofustis glycolicus DSM 9705</name>
    <dbReference type="NCBI Taxonomy" id="1121409"/>
    <lineage>
        <taxon>Bacteria</taxon>
        <taxon>Pseudomonadati</taxon>
        <taxon>Thermodesulfobacteriota</taxon>
        <taxon>Desulfobulbia</taxon>
        <taxon>Desulfobulbales</taxon>
        <taxon>Desulfocapsaceae</taxon>
        <taxon>Desulfofustis</taxon>
    </lineage>
</organism>
<dbReference type="PANTHER" id="PTHR20855:SF3">
    <property type="entry name" value="LD03007P"/>
    <property type="match status" value="1"/>
</dbReference>
<keyword evidence="4 9" id="KW-0812">Transmembrane</keyword>
<reference evidence="10 11" key="1">
    <citation type="submission" date="2016-11" db="EMBL/GenBank/DDBJ databases">
        <authorList>
            <person name="Jaros S."/>
            <person name="Januszkiewicz K."/>
            <person name="Wedrychowicz H."/>
        </authorList>
    </citation>
    <scope>NUCLEOTIDE SEQUENCE [LARGE SCALE GENOMIC DNA]</scope>
    <source>
        <strain evidence="10 11">DSM 9705</strain>
    </source>
</reference>
<feature type="binding site" evidence="7">
    <location>
        <position position="208"/>
    </location>
    <ligand>
        <name>Zn(2+)</name>
        <dbReference type="ChEBI" id="CHEBI:29105"/>
    </ligand>
</feature>
<comment type="similarity">
    <text evidence="2">Belongs to the UPF0073 (Hly-III) family.</text>
</comment>
<keyword evidence="6 9" id="KW-0472">Membrane</keyword>
<feature type="binding site" evidence="7">
    <location>
        <position position="212"/>
    </location>
    <ligand>
        <name>Zn(2+)</name>
        <dbReference type="ChEBI" id="CHEBI:29105"/>
    </ligand>
</feature>
<dbReference type="GO" id="GO:0005886">
    <property type="term" value="C:plasma membrane"/>
    <property type="evidence" value="ECO:0007669"/>
    <property type="project" value="UniProtKB-SubCell"/>
</dbReference>
<feature type="transmembrane region" description="Helical" evidence="9">
    <location>
        <begin position="213"/>
        <end position="234"/>
    </location>
</feature>
<keyword evidence="7" id="KW-0479">Metal-binding</keyword>
<keyword evidence="3" id="KW-1003">Cell membrane</keyword>
<evidence type="ECO:0000256" key="6">
    <source>
        <dbReference type="ARBA" id="ARBA00023136"/>
    </source>
</evidence>
<feature type="transmembrane region" description="Helical" evidence="9">
    <location>
        <begin position="125"/>
        <end position="146"/>
    </location>
</feature>
<evidence type="ECO:0000256" key="3">
    <source>
        <dbReference type="ARBA" id="ARBA00022475"/>
    </source>
</evidence>
<keyword evidence="11" id="KW-1185">Reference proteome</keyword>
<dbReference type="STRING" id="1121409.SAMN02745124_02705"/>
<name>A0A1M5X280_9BACT</name>
<feature type="transmembrane region" description="Helical" evidence="9">
    <location>
        <begin position="181"/>
        <end position="201"/>
    </location>
</feature>
<feature type="transmembrane region" description="Helical" evidence="9">
    <location>
        <begin position="99"/>
        <end position="119"/>
    </location>
</feature>
<dbReference type="GO" id="GO:0046872">
    <property type="term" value="F:metal ion binding"/>
    <property type="evidence" value="ECO:0007669"/>
    <property type="project" value="UniProtKB-KW"/>
</dbReference>
<dbReference type="EMBL" id="FQXS01000016">
    <property type="protein sequence ID" value="SHH93967.1"/>
    <property type="molecule type" value="Genomic_DNA"/>
</dbReference>
<evidence type="ECO:0000256" key="4">
    <source>
        <dbReference type="ARBA" id="ARBA00022692"/>
    </source>
</evidence>
<comment type="subcellular location">
    <subcellularLocation>
        <location evidence="1">Cell membrane</location>
        <topology evidence="1">Multi-pass membrane protein</topology>
    </subcellularLocation>
</comment>
<evidence type="ECO:0000313" key="10">
    <source>
        <dbReference type="EMBL" id="SHH93967.1"/>
    </source>
</evidence>
<dbReference type="AlphaFoldDB" id="A0A1M5X280"/>
<sequence>MKCMRNATDDTNQTCPRMNETTTRPYSSAEELINSLSHGFGLVISALGAGALITLAALYGDAWQIVSASIFGGCLIMLYAASATYHAARDPRTKRALKIFDHIAIYFLIAGSYTPFLLVNLRGPWGWSLFGVIWGLALLGAVFKLFFTERFKVLSLVVYLMMGWLVVVAVKPLFAELSLKAEVFLVLGGGLYTLGVVFYALKKIKFMHGVWHFFVLSGSVMHYFSILFGCILLTRG</sequence>
<evidence type="ECO:0000256" key="8">
    <source>
        <dbReference type="SAM" id="MobiDB-lite"/>
    </source>
</evidence>
<protein>
    <submittedName>
        <fullName evidence="10">Hemolysin III</fullName>
    </submittedName>
</protein>
<evidence type="ECO:0000256" key="9">
    <source>
        <dbReference type="SAM" id="Phobius"/>
    </source>
</evidence>
<evidence type="ECO:0000313" key="11">
    <source>
        <dbReference type="Proteomes" id="UP000184139"/>
    </source>
</evidence>
<keyword evidence="5 9" id="KW-1133">Transmembrane helix</keyword>
<evidence type="ECO:0000256" key="5">
    <source>
        <dbReference type="ARBA" id="ARBA00022989"/>
    </source>
</evidence>